<dbReference type="AlphaFoldDB" id="A0A172TXN4"/>
<organism evidence="1 2">
    <name type="scientific">Flavisolibacter tropicus</name>
    <dbReference type="NCBI Taxonomy" id="1492898"/>
    <lineage>
        <taxon>Bacteria</taxon>
        <taxon>Pseudomonadati</taxon>
        <taxon>Bacteroidota</taxon>
        <taxon>Chitinophagia</taxon>
        <taxon>Chitinophagales</taxon>
        <taxon>Chitinophagaceae</taxon>
        <taxon>Flavisolibacter</taxon>
    </lineage>
</organism>
<evidence type="ECO:0000313" key="1">
    <source>
        <dbReference type="EMBL" id="ANE51497.1"/>
    </source>
</evidence>
<keyword evidence="2" id="KW-1185">Reference proteome</keyword>
<gene>
    <name evidence="1" type="ORF">SY85_14275</name>
</gene>
<sequence>MKTQPAILLASLLIGTNAFNRQPVCIAVPEANTQHLASHQQDTTFEPTTRKKLVKTELSEVFVFDKNQLVHTVKNPFGNKAALSFTLPTPQTSDNKTSTVVAWGCWVGVNEAANQAWLQNKEALDKLPKEGPYTTPLGAYAAGAVSDLAVPTTGEDVYYAITNAANQKLFAAGQRFRLIDQGKGRAGYKKFTDPALCQGTYFVCLSNDNVLIPISVNIKVVAIVETKYYED</sequence>
<dbReference type="RefSeq" id="WP_066405592.1">
    <property type="nucleotide sequence ID" value="NZ_CP011390.1"/>
</dbReference>
<protein>
    <submittedName>
        <fullName evidence="1">Uncharacterized protein</fullName>
    </submittedName>
</protein>
<dbReference type="KEGG" id="fla:SY85_14275"/>
<accession>A0A172TXN4</accession>
<name>A0A172TXN4_9BACT</name>
<dbReference type="EMBL" id="CP011390">
    <property type="protein sequence ID" value="ANE51497.1"/>
    <property type="molecule type" value="Genomic_DNA"/>
</dbReference>
<dbReference type="Proteomes" id="UP000077177">
    <property type="component" value="Chromosome"/>
</dbReference>
<evidence type="ECO:0000313" key="2">
    <source>
        <dbReference type="Proteomes" id="UP000077177"/>
    </source>
</evidence>
<dbReference type="OrthoDB" id="926208at2"/>
<proteinExistence type="predicted"/>
<reference evidence="2" key="1">
    <citation type="submission" date="2015-01" db="EMBL/GenBank/DDBJ databases">
        <title>Flavisolibacter sp./LCS9/ whole genome sequencing.</title>
        <authorList>
            <person name="Kim M.K."/>
            <person name="Srinivasan S."/>
            <person name="Lee J.-J."/>
        </authorList>
    </citation>
    <scope>NUCLEOTIDE SEQUENCE [LARGE SCALE GENOMIC DNA]</scope>
    <source>
        <strain evidence="2">LCS9</strain>
    </source>
</reference>
<reference evidence="1 2" key="2">
    <citation type="journal article" date="2016" name="Int. J. Syst. Evol. Microbiol.">
        <title>Flavisolibacter tropicus sp. nov., isolated from tropical soil.</title>
        <authorList>
            <person name="Lee J.J."/>
            <person name="Kang M.S."/>
            <person name="Kim G.S."/>
            <person name="Lee C.S."/>
            <person name="Lim S."/>
            <person name="Lee J."/>
            <person name="Roh S.H."/>
            <person name="Kang H."/>
            <person name="Ha J.M."/>
            <person name="Bae S."/>
            <person name="Jung H.Y."/>
            <person name="Kim M.K."/>
        </authorList>
    </citation>
    <scope>NUCLEOTIDE SEQUENCE [LARGE SCALE GENOMIC DNA]</scope>
    <source>
        <strain evidence="1 2">LCS9</strain>
    </source>
</reference>